<feature type="compositionally biased region" description="Polar residues" evidence="1">
    <location>
        <begin position="168"/>
        <end position="187"/>
    </location>
</feature>
<organism evidence="2 3">
    <name type="scientific">Paraglomus occultum</name>
    <dbReference type="NCBI Taxonomy" id="144539"/>
    <lineage>
        <taxon>Eukaryota</taxon>
        <taxon>Fungi</taxon>
        <taxon>Fungi incertae sedis</taxon>
        <taxon>Mucoromycota</taxon>
        <taxon>Glomeromycotina</taxon>
        <taxon>Glomeromycetes</taxon>
        <taxon>Paraglomerales</taxon>
        <taxon>Paraglomeraceae</taxon>
        <taxon>Paraglomus</taxon>
    </lineage>
</organism>
<feature type="non-terminal residue" evidence="2">
    <location>
        <position position="1"/>
    </location>
</feature>
<protein>
    <submittedName>
        <fullName evidence="2">4000_t:CDS:1</fullName>
    </submittedName>
</protein>
<reference evidence="2" key="1">
    <citation type="submission" date="2021-06" db="EMBL/GenBank/DDBJ databases">
        <authorList>
            <person name="Kallberg Y."/>
            <person name="Tangrot J."/>
            <person name="Rosling A."/>
        </authorList>
    </citation>
    <scope>NUCLEOTIDE SEQUENCE</scope>
    <source>
        <strain evidence="2">IA702</strain>
    </source>
</reference>
<evidence type="ECO:0000256" key="1">
    <source>
        <dbReference type="SAM" id="MobiDB-lite"/>
    </source>
</evidence>
<dbReference type="OrthoDB" id="2156052at2759"/>
<dbReference type="EMBL" id="CAJVPJ010006770">
    <property type="protein sequence ID" value="CAG8671028.1"/>
    <property type="molecule type" value="Genomic_DNA"/>
</dbReference>
<feature type="non-terminal residue" evidence="2">
    <location>
        <position position="204"/>
    </location>
</feature>
<dbReference type="AlphaFoldDB" id="A0A9N9HF97"/>
<name>A0A9N9HF97_9GLOM</name>
<evidence type="ECO:0000313" key="2">
    <source>
        <dbReference type="EMBL" id="CAG8671028.1"/>
    </source>
</evidence>
<keyword evidence="3" id="KW-1185">Reference proteome</keyword>
<proteinExistence type="predicted"/>
<accession>A0A9N9HF97</accession>
<dbReference type="Proteomes" id="UP000789572">
    <property type="component" value="Unassembled WGS sequence"/>
</dbReference>
<gene>
    <name evidence="2" type="ORF">POCULU_LOCUS10971</name>
</gene>
<evidence type="ECO:0000313" key="3">
    <source>
        <dbReference type="Proteomes" id="UP000789572"/>
    </source>
</evidence>
<comment type="caution">
    <text evidence="2">The sequence shown here is derived from an EMBL/GenBank/DDBJ whole genome shotgun (WGS) entry which is preliminary data.</text>
</comment>
<sequence>LLMMEEYLLRIPLDLRYSSCAVQSKMTTSANGDPPEEEPLFKAVTDAINEDDVHHALKDNICDVLNSVLSCTYSRAPGVPDFNCFRNETLILVVEAKRNCVLESMGNQTLSEFYKKDKKAKTIVQQIYNYMTGNELNSSASPLVLKAWAYLVQRAEKDHYSPNTLLINVKNESQSGNQSQDTTTTHRYSLRDRTSSKSTSSKTS</sequence>
<feature type="region of interest" description="Disordered" evidence="1">
    <location>
        <begin position="168"/>
        <end position="204"/>
    </location>
</feature>